<protein>
    <submittedName>
        <fullName evidence="2">Uncharacterized protein</fullName>
    </submittedName>
</protein>
<gene>
    <name evidence="2" type="ORF">BaRGS_00014107</name>
</gene>
<dbReference type="Proteomes" id="UP001519460">
    <property type="component" value="Unassembled WGS sequence"/>
</dbReference>
<reference evidence="2 3" key="1">
    <citation type="journal article" date="2023" name="Sci. Data">
        <title>Genome assembly of the Korean intertidal mud-creeper Batillaria attramentaria.</title>
        <authorList>
            <person name="Patra A.K."/>
            <person name="Ho P.T."/>
            <person name="Jun S."/>
            <person name="Lee S.J."/>
            <person name="Kim Y."/>
            <person name="Won Y.J."/>
        </authorList>
    </citation>
    <scope>NUCLEOTIDE SEQUENCE [LARGE SCALE GENOMIC DNA]</scope>
    <source>
        <strain evidence="2">Wonlab-2016</strain>
    </source>
</reference>
<keyword evidence="3" id="KW-1185">Reference proteome</keyword>
<feature type="region of interest" description="Disordered" evidence="1">
    <location>
        <begin position="1"/>
        <end position="29"/>
    </location>
</feature>
<proteinExistence type="predicted"/>
<feature type="compositionally biased region" description="Basic and acidic residues" evidence="1">
    <location>
        <begin position="1"/>
        <end position="16"/>
    </location>
</feature>
<evidence type="ECO:0000256" key="1">
    <source>
        <dbReference type="SAM" id="MobiDB-lite"/>
    </source>
</evidence>
<sequence>MGRLRKGDNKQTHKQGENGLRPLKGASLSGCGRPSWRYYHEWLRVLHDFHPTLRTSLAPTPYHIQIDGVSFQIHSPRMIEFRSVKTRHVPRHGVSAS</sequence>
<comment type="caution">
    <text evidence="2">The sequence shown here is derived from an EMBL/GenBank/DDBJ whole genome shotgun (WGS) entry which is preliminary data.</text>
</comment>
<evidence type="ECO:0000313" key="3">
    <source>
        <dbReference type="Proteomes" id="UP001519460"/>
    </source>
</evidence>
<dbReference type="AlphaFoldDB" id="A0ABD0L6N6"/>
<evidence type="ECO:0000313" key="2">
    <source>
        <dbReference type="EMBL" id="KAK7494709.1"/>
    </source>
</evidence>
<organism evidence="2 3">
    <name type="scientific">Batillaria attramentaria</name>
    <dbReference type="NCBI Taxonomy" id="370345"/>
    <lineage>
        <taxon>Eukaryota</taxon>
        <taxon>Metazoa</taxon>
        <taxon>Spiralia</taxon>
        <taxon>Lophotrochozoa</taxon>
        <taxon>Mollusca</taxon>
        <taxon>Gastropoda</taxon>
        <taxon>Caenogastropoda</taxon>
        <taxon>Sorbeoconcha</taxon>
        <taxon>Cerithioidea</taxon>
        <taxon>Batillariidae</taxon>
        <taxon>Batillaria</taxon>
    </lineage>
</organism>
<dbReference type="EMBL" id="JACVVK020000081">
    <property type="protein sequence ID" value="KAK7494709.1"/>
    <property type="molecule type" value="Genomic_DNA"/>
</dbReference>
<accession>A0ABD0L6N6</accession>
<name>A0ABD0L6N6_9CAEN</name>